<sequence length="849" mass="91412">MAAPGPAASPLKQLNQAGHAPRGKLAQSWDDLAHNPALFTTTDPSSSPPDRYFNDFFCLKPSHQAQSHALAALSSADLVGPYKNNISLLFSNAVRILKSAPSADVSRSHVVETLIPLCRDVLSRKFENQSFDTLNVLAGSLERSDQVLTDLVSAIDLTLQDTKVPLAVRHRTLQLALVIVASVNQGSLVAFFLRRDLFSTLVSFIADRETQHFAFEATLLLGLLANYRKAEARNPYGVRIEDFVEEGVMERIIDVVSTVCLRARDSYLAVADDAPASFVATLSSLVWSTLRLGGDFLSGAAGFSLPPPPPRQAEEEEGARARRRKEKGKDKATEEDESEGQVPGKADAPIPTLTINGGDAPPSPHAAEASSTAEGDLSGTDAPAASPPPASDPSPSPFRTSTTAPSAPSRPAPAPRTRSSGPGPGTEETPFAALPPEMLVILVPMYELLNSNKTFCSLVFAERGNPASPPLARSLISLASYLACHASVSVRARLYARLALVLLMILVEEGDGKLVVPVRGEREGEEIRLCRQRHPMLPQRDPARSIPMSAMIDTVVTFLRHNLRKRLDVETYAVALRLLQRIFQQLKTERKKLERDWVIVWRSMLSLASFIVSHSLELRGFSDKVDTLISQLFITLAYAAYWGAQILPSTRAQAELYYELLHADQTLSALSDLLGISSIASPVVNQSGHAASAGTFSQLYNRRDTPTRNNFFALHVSPTKSSFSGAGGLAAGGGAGSAGEPRFGGTGAGFVATECVSNLRSIVTFFSGHINQLRLTKPASDEVEPDEILGVIERELGGVELIESAAMGDLRRYAAEEGTTGGATQAYFRALVEVACQDTLRLMEGEAEA</sequence>
<evidence type="ECO:0000256" key="4">
    <source>
        <dbReference type="ARBA" id="ARBA00023136"/>
    </source>
</evidence>
<name>A0AAV5GHQ8_9BASI</name>
<comment type="subcellular location">
    <subcellularLocation>
        <location evidence="1">Membrane</location>
    </subcellularLocation>
</comment>
<protein>
    <recommendedName>
        <fullName evidence="6">Armadillo-like helical domain-containing protein</fullName>
    </recommendedName>
</protein>
<evidence type="ECO:0000256" key="3">
    <source>
        <dbReference type="ARBA" id="ARBA00022989"/>
    </source>
</evidence>
<comment type="caution">
    <text evidence="7">The sequence shown here is derived from an EMBL/GenBank/DDBJ whole genome shotgun (WGS) entry which is preliminary data.</text>
</comment>
<evidence type="ECO:0000256" key="2">
    <source>
        <dbReference type="ARBA" id="ARBA00022692"/>
    </source>
</evidence>
<feature type="compositionally biased region" description="Pro residues" evidence="5">
    <location>
        <begin position="385"/>
        <end position="396"/>
    </location>
</feature>
<keyword evidence="2" id="KW-0812">Transmembrane</keyword>
<dbReference type="GO" id="GO:0016020">
    <property type="term" value="C:membrane"/>
    <property type="evidence" value="ECO:0007669"/>
    <property type="project" value="UniProtKB-SubCell"/>
</dbReference>
<gene>
    <name evidence="7" type="ORF">Rhopal_002767-T1</name>
</gene>
<accession>A0AAV5GHQ8</accession>
<feature type="compositionally biased region" description="Low complexity" evidence="5">
    <location>
        <begin position="397"/>
        <end position="407"/>
    </location>
</feature>
<feature type="region of interest" description="Disordered" evidence="5">
    <location>
        <begin position="301"/>
        <end position="431"/>
    </location>
</feature>
<dbReference type="Proteomes" id="UP001342314">
    <property type="component" value="Unassembled WGS sequence"/>
</dbReference>
<keyword evidence="3" id="KW-1133">Transmembrane helix</keyword>
<dbReference type="AlphaFoldDB" id="A0AAV5GHQ8"/>
<dbReference type="EMBL" id="BQKY01000005">
    <property type="protein sequence ID" value="GJN89778.1"/>
    <property type="molecule type" value="Genomic_DNA"/>
</dbReference>
<evidence type="ECO:0000259" key="6">
    <source>
        <dbReference type="SMART" id="SM01158"/>
    </source>
</evidence>
<dbReference type="InterPro" id="IPR013636">
    <property type="entry name" value="ARMH3_C"/>
</dbReference>
<evidence type="ECO:0000256" key="5">
    <source>
        <dbReference type="SAM" id="MobiDB-lite"/>
    </source>
</evidence>
<dbReference type="InterPro" id="IPR039868">
    <property type="entry name" value="ARMD3-like"/>
</dbReference>
<feature type="domain" description="Armadillo-like helical" evidence="6">
    <location>
        <begin position="539"/>
        <end position="814"/>
    </location>
</feature>
<evidence type="ECO:0000313" key="8">
    <source>
        <dbReference type="Proteomes" id="UP001342314"/>
    </source>
</evidence>
<keyword evidence="4" id="KW-0472">Membrane</keyword>
<organism evidence="7 8">
    <name type="scientific">Rhodotorula paludigena</name>
    <dbReference type="NCBI Taxonomy" id="86838"/>
    <lineage>
        <taxon>Eukaryota</taxon>
        <taxon>Fungi</taxon>
        <taxon>Dikarya</taxon>
        <taxon>Basidiomycota</taxon>
        <taxon>Pucciniomycotina</taxon>
        <taxon>Microbotryomycetes</taxon>
        <taxon>Sporidiobolales</taxon>
        <taxon>Sporidiobolaceae</taxon>
        <taxon>Rhodotorula</taxon>
    </lineage>
</organism>
<evidence type="ECO:0000256" key="1">
    <source>
        <dbReference type="ARBA" id="ARBA00004370"/>
    </source>
</evidence>
<reference evidence="7 8" key="1">
    <citation type="submission" date="2021-12" db="EMBL/GenBank/DDBJ databases">
        <title>High titer production of polyol ester of fatty acids by Rhodotorula paludigena BS15 towards product separation-free biomass refinery.</title>
        <authorList>
            <person name="Mano J."/>
            <person name="Ono H."/>
            <person name="Tanaka T."/>
            <person name="Naito K."/>
            <person name="Sushida H."/>
            <person name="Ike M."/>
            <person name="Tokuyasu K."/>
            <person name="Kitaoka M."/>
        </authorList>
    </citation>
    <scope>NUCLEOTIDE SEQUENCE [LARGE SCALE GENOMIC DNA]</scope>
    <source>
        <strain evidence="7 8">BS15</strain>
    </source>
</reference>
<feature type="region of interest" description="Disordered" evidence="5">
    <location>
        <begin position="1"/>
        <end position="24"/>
    </location>
</feature>
<dbReference type="GO" id="GO:0005829">
    <property type="term" value="C:cytosol"/>
    <property type="evidence" value="ECO:0007669"/>
    <property type="project" value="TreeGrafter"/>
</dbReference>
<keyword evidence="8" id="KW-1185">Reference proteome</keyword>
<dbReference type="SMART" id="SM01158">
    <property type="entry name" value="DUF1741"/>
    <property type="match status" value="1"/>
</dbReference>
<evidence type="ECO:0000313" key="7">
    <source>
        <dbReference type="EMBL" id="GJN89778.1"/>
    </source>
</evidence>
<dbReference type="PANTHER" id="PTHR13608">
    <property type="entry name" value="ARMADILLO-LIKE HELICAL DOMAIN-CONTAINING PROTEIN 3"/>
    <property type="match status" value="1"/>
</dbReference>
<dbReference type="Pfam" id="PF08427">
    <property type="entry name" value="ARMH3_C"/>
    <property type="match status" value="1"/>
</dbReference>
<proteinExistence type="predicted"/>
<dbReference type="PANTHER" id="PTHR13608:SF3">
    <property type="entry name" value="ARMADILLO-LIKE HELICAL DOMAIN-CONTAINING PROTEIN 3"/>
    <property type="match status" value="1"/>
</dbReference>